<accession>A0A8K1U3B8</accession>
<sequence>MREDIFMALGCAVRIRSQDGSNFLVLPTHVYSILPDCIYISGKVGILCIDRDRIIVAGKTRDREVIDLDTDVCAMPVSEQECSGVGVSVSRIHQGLTDGSSELVRVVGPKNLGTVGACRPHPNAFGCFTFAGSTDHGTSGAAYLLGNSILAIHLSGGSDNLGYSLRLAYVTLLHCLKVKPEESIDWMEELVKTRTPVYVDQTWYDHDEVRIRVKGQYHVVERKHLAKIVDVNPKDVGGGWIEYRKPESAELYPNSQVASQPPTTSLRQGALEDPVTTMREMTAAVQSLTKSLTKDRQQQSKSTQKAKKHTAGPTQAAMPLPALTSS</sequence>
<protein>
    <submittedName>
        <fullName evidence="2">Uncharacterized protein</fullName>
    </submittedName>
</protein>
<reference evidence="2" key="1">
    <citation type="submission" date="2020-11" db="EMBL/GenBank/DDBJ databases">
        <title>RNA virus dark matter in the feces of wild birds.</title>
        <authorList>
            <person name="Lu X."/>
            <person name="Yang X.S."/>
            <person name="Zhang W."/>
        </authorList>
    </citation>
    <scope>NUCLEOTIDE SEQUENCE</scope>
    <source>
        <strain evidence="2">Thrush146con11</strain>
    </source>
</reference>
<feature type="region of interest" description="Disordered" evidence="1">
    <location>
        <begin position="284"/>
        <end position="326"/>
    </location>
</feature>
<organism evidence="2">
    <name type="scientific">Riboviria sp</name>
    <dbReference type="NCBI Taxonomy" id="2585031"/>
    <lineage>
        <taxon>Viruses</taxon>
        <taxon>Riboviria</taxon>
    </lineage>
</organism>
<name>A0A8K1U3B8_9VIRU</name>
<evidence type="ECO:0000256" key="1">
    <source>
        <dbReference type="SAM" id="MobiDB-lite"/>
    </source>
</evidence>
<proteinExistence type="predicted"/>
<dbReference type="EMBL" id="MW239535">
    <property type="protein sequence ID" value="UGO57600.1"/>
    <property type="molecule type" value="Genomic_RNA"/>
</dbReference>
<evidence type="ECO:0000313" key="2">
    <source>
        <dbReference type="EMBL" id="UGO57600.1"/>
    </source>
</evidence>